<dbReference type="GO" id="GO:0016787">
    <property type="term" value="F:hydrolase activity"/>
    <property type="evidence" value="ECO:0007669"/>
    <property type="project" value="UniProtKB-KW"/>
</dbReference>
<dbReference type="InterPro" id="IPR037171">
    <property type="entry name" value="NagB/RpiA_transferase-like"/>
</dbReference>
<accession>A0A1H6NH28</accession>
<dbReference type="Gene3D" id="3.30.750.70">
    <property type="entry name" value="4-hydroxybutyrate coenzyme like domains"/>
    <property type="match status" value="1"/>
</dbReference>
<dbReference type="PANTHER" id="PTHR21432:SF20">
    <property type="entry name" value="ACETYL-COA HYDROLASE"/>
    <property type="match status" value="1"/>
</dbReference>
<evidence type="ECO:0000259" key="1">
    <source>
        <dbReference type="Pfam" id="PF13336"/>
    </source>
</evidence>
<dbReference type="AlphaFoldDB" id="A0A1H6NH28"/>
<dbReference type="Pfam" id="PF13336">
    <property type="entry name" value="AcetylCoA_hyd_C"/>
    <property type="match status" value="1"/>
</dbReference>
<evidence type="ECO:0000313" key="3">
    <source>
        <dbReference type="Proteomes" id="UP000199125"/>
    </source>
</evidence>
<protein>
    <submittedName>
        <fullName evidence="2">Acyl-CoA hydrolase</fullName>
    </submittedName>
</protein>
<name>A0A1H6NH28_9RHOB</name>
<dbReference type="InterPro" id="IPR046433">
    <property type="entry name" value="ActCoA_hydro"/>
</dbReference>
<dbReference type="PANTHER" id="PTHR21432">
    <property type="entry name" value="ACETYL-COA HYDROLASE-RELATED"/>
    <property type="match status" value="1"/>
</dbReference>
<feature type="domain" description="Acetyl-CoA hydrolase/transferase C-terminal" evidence="1">
    <location>
        <begin position="251"/>
        <end position="399"/>
    </location>
</feature>
<gene>
    <name evidence="2" type="ORF">SAMN04488075_3080</name>
</gene>
<dbReference type="EMBL" id="FNXG01000008">
    <property type="protein sequence ID" value="SEI12232.1"/>
    <property type="molecule type" value="Genomic_DNA"/>
</dbReference>
<dbReference type="Proteomes" id="UP000199125">
    <property type="component" value="Unassembled WGS sequence"/>
</dbReference>
<sequence length="401" mass="41903">MAPLRIGSHDIAGHIPAGSRVWLHACSGESALIREGLEAADLRGLTFTGIFVPGLNRLGGLLAAGGRFDSYFMMPEFAGHDAQVRFLPFCYRDIRLHLGALLPDVALVMVSPPDEQGMCSLGPVNDFIADIWPQIPRIIAHVNPLVPRTQGRSIPHDRLHAVIEGESPLPMSNPGTDEVSTRIAALAAGLIPEGAAIQAGLGRAPEAVLSGLTGHRNLSIHSGLIGNSTLDLLDAGALRNDAPIRAGVAIGGARLYDAVGRPEFRFAPPSVTHDLAQLATTGRFVTINSAIEVDLAGNSYAEATPKGPVSGPGGASDFAAGARGLQGLRLVVLPATAAGGRISRIVSPGRANGPVSLGRFDTDVIITEYGIADLRAASPTERRERLIAIAAPEHRDRLADG</sequence>
<dbReference type="GO" id="GO:0006083">
    <property type="term" value="P:acetate metabolic process"/>
    <property type="evidence" value="ECO:0007669"/>
    <property type="project" value="InterPro"/>
</dbReference>
<dbReference type="GO" id="GO:0008775">
    <property type="term" value="F:acetate CoA-transferase activity"/>
    <property type="evidence" value="ECO:0007669"/>
    <property type="project" value="InterPro"/>
</dbReference>
<organism evidence="2 3">
    <name type="scientific">Paracoccus alkenifer</name>
    <dbReference type="NCBI Taxonomy" id="65735"/>
    <lineage>
        <taxon>Bacteria</taxon>
        <taxon>Pseudomonadati</taxon>
        <taxon>Pseudomonadota</taxon>
        <taxon>Alphaproteobacteria</taxon>
        <taxon>Rhodobacterales</taxon>
        <taxon>Paracoccaceae</taxon>
        <taxon>Paracoccus</taxon>
    </lineage>
</organism>
<dbReference type="STRING" id="65735.SAMN04488075_3080"/>
<dbReference type="Gene3D" id="3.40.1080.10">
    <property type="entry name" value="Glutaconate Coenzyme A-transferase"/>
    <property type="match status" value="1"/>
</dbReference>
<dbReference type="OrthoDB" id="9801795at2"/>
<dbReference type="SUPFAM" id="SSF100950">
    <property type="entry name" value="NagB/RpiA/CoA transferase-like"/>
    <property type="match status" value="2"/>
</dbReference>
<proteinExistence type="predicted"/>
<keyword evidence="3" id="KW-1185">Reference proteome</keyword>
<dbReference type="InterPro" id="IPR038460">
    <property type="entry name" value="AcetylCoA_hyd_C_sf"/>
</dbReference>
<reference evidence="3" key="1">
    <citation type="submission" date="2016-10" db="EMBL/GenBank/DDBJ databases">
        <authorList>
            <person name="Varghese N."/>
            <person name="Submissions S."/>
        </authorList>
    </citation>
    <scope>NUCLEOTIDE SEQUENCE [LARGE SCALE GENOMIC DNA]</scope>
    <source>
        <strain evidence="3">DSM 11593</strain>
    </source>
</reference>
<dbReference type="RefSeq" id="WP_090849021.1">
    <property type="nucleotide sequence ID" value="NZ_FNXG01000008.1"/>
</dbReference>
<keyword evidence="2" id="KW-0378">Hydrolase</keyword>
<dbReference type="Gene3D" id="3.40.1080.20">
    <property type="entry name" value="Acetyl-CoA hydrolase/transferase C-terminal domain"/>
    <property type="match status" value="1"/>
</dbReference>
<evidence type="ECO:0000313" key="2">
    <source>
        <dbReference type="EMBL" id="SEI12232.1"/>
    </source>
</evidence>
<dbReference type="InterPro" id="IPR026888">
    <property type="entry name" value="AcetylCoA_hyd_C"/>
</dbReference>